<feature type="compositionally biased region" description="Polar residues" evidence="1">
    <location>
        <begin position="85"/>
        <end position="100"/>
    </location>
</feature>
<organism evidence="2 3">
    <name type="scientific">Drechslerella stenobrocha 248</name>
    <dbReference type="NCBI Taxonomy" id="1043628"/>
    <lineage>
        <taxon>Eukaryota</taxon>
        <taxon>Fungi</taxon>
        <taxon>Dikarya</taxon>
        <taxon>Ascomycota</taxon>
        <taxon>Pezizomycotina</taxon>
        <taxon>Orbiliomycetes</taxon>
        <taxon>Orbiliales</taxon>
        <taxon>Orbiliaceae</taxon>
        <taxon>Drechslerella</taxon>
    </lineage>
</organism>
<feature type="compositionally biased region" description="Low complexity" evidence="1">
    <location>
        <begin position="26"/>
        <end position="55"/>
    </location>
</feature>
<evidence type="ECO:0000256" key="1">
    <source>
        <dbReference type="SAM" id="MobiDB-lite"/>
    </source>
</evidence>
<evidence type="ECO:0000313" key="2">
    <source>
        <dbReference type="EMBL" id="EWC48358.1"/>
    </source>
</evidence>
<accession>W7I7Q5</accession>
<gene>
    <name evidence="2" type="ORF">DRE_02127</name>
</gene>
<feature type="region of interest" description="Disordered" evidence="1">
    <location>
        <begin position="1"/>
        <end position="138"/>
    </location>
</feature>
<dbReference type="Proteomes" id="UP000024837">
    <property type="component" value="Unassembled WGS sequence"/>
</dbReference>
<keyword evidence="3" id="KW-1185">Reference proteome</keyword>
<evidence type="ECO:0000313" key="3">
    <source>
        <dbReference type="Proteomes" id="UP000024837"/>
    </source>
</evidence>
<feature type="compositionally biased region" description="Low complexity" evidence="1">
    <location>
        <begin position="68"/>
        <end position="80"/>
    </location>
</feature>
<dbReference type="HOGENOM" id="CLU_1704206_0_0_1"/>
<reference evidence="2 3" key="1">
    <citation type="submission" date="2013-05" db="EMBL/GenBank/DDBJ databases">
        <title>Drechslerella stenobrocha genome reveals carnivorous origination and mechanical trapping mechanism of predatory fungi.</title>
        <authorList>
            <person name="Liu X."/>
            <person name="Zhang W."/>
            <person name="Liu K."/>
        </authorList>
    </citation>
    <scope>NUCLEOTIDE SEQUENCE [LARGE SCALE GENOMIC DNA]</scope>
    <source>
        <strain evidence="2 3">248</strain>
    </source>
</reference>
<proteinExistence type="predicted"/>
<name>W7I7Q5_9PEZI</name>
<sequence length="154" mass="16935">MENPLRRSFIIDASLFPQPPSRNRGAASSSPAATRTPTQFFFRQSTSSTSSSVSYSPPPTRHSKDRSFSSTTGHSKSSSSDFRSHLTSPSSARSSVYSQDNDLDSFDPRLKSPVAITAETSVSESPVDPFFKQYHSAPPKSPVLELFRSQLNER</sequence>
<dbReference type="AlphaFoldDB" id="W7I7Q5"/>
<dbReference type="EMBL" id="KI966390">
    <property type="protein sequence ID" value="EWC48358.1"/>
    <property type="molecule type" value="Genomic_DNA"/>
</dbReference>
<protein>
    <submittedName>
        <fullName evidence="2">Uncharacterized protein</fullName>
    </submittedName>
</protein>